<dbReference type="GO" id="GO:0046872">
    <property type="term" value="F:metal ion binding"/>
    <property type="evidence" value="ECO:0007669"/>
    <property type="project" value="UniProtKB-KW"/>
</dbReference>
<dbReference type="InterPro" id="IPR001279">
    <property type="entry name" value="Metallo-B-lactamas"/>
</dbReference>
<evidence type="ECO:0000256" key="1">
    <source>
        <dbReference type="ARBA" id="ARBA00001947"/>
    </source>
</evidence>
<dbReference type="PANTHER" id="PTHR42978">
    <property type="entry name" value="QUORUM-QUENCHING LACTONASE YTNP-RELATED-RELATED"/>
    <property type="match status" value="1"/>
</dbReference>
<comment type="cofactor">
    <cofactor evidence="1">
        <name>Zn(2+)</name>
        <dbReference type="ChEBI" id="CHEBI:29105"/>
    </cofactor>
</comment>
<keyword evidence="3" id="KW-0479">Metal-binding</keyword>
<protein>
    <submittedName>
        <fullName evidence="8">Glyoxylase-like metal-dependent hydrolase (Beta-lactamase superfamily II)</fullName>
    </submittedName>
</protein>
<name>A0A852VIZ2_9BACT</name>
<evidence type="ECO:0000256" key="4">
    <source>
        <dbReference type="ARBA" id="ARBA00022801"/>
    </source>
</evidence>
<evidence type="ECO:0000256" key="2">
    <source>
        <dbReference type="ARBA" id="ARBA00007749"/>
    </source>
</evidence>
<accession>A0A852VIZ2</accession>
<evidence type="ECO:0000259" key="7">
    <source>
        <dbReference type="SMART" id="SM00849"/>
    </source>
</evidence>
<reference evidence="8 9" key="1">
    <citation type="submission" date="2020-07" db="EMBL/GenBank/DDBJ databases">
        <title>Genomic Encyclopedia of Type Strains, Phase IV (KMG-V): Genome sequencing to study the core and pangenomes of soil and plant-associated prokaryotes.</title>
        <authorList>
            <person name="Whitman W."/>
        </authorList>
    </citation>
    <scope>NUCLEOTIDE SEQUENCE [LARGE SCALE GENOMIC DNA]</scope>
    <source>
        <strain evidence="8 9">M8UP22</strain>
    </source>
</reference>
<sequence>MNKWLKWGGYGLLALIVACIPAYWWFFAESHRALPGIYAIDIAEVRRLADTQLGEKPLLVRVETVAHVSPPRVFVVAGDSWHSIDLPISSYEPVYRDHLAVLDTALNADVAKSMSATNFDSAAYARMSDALAHASLIVVTHEHPDHIGGLLAQPDLKKLLAVTRLTREQVAELRPNLGKDSFAPLHLPSNVFDGYQPLDYVRYLALAPGIVLIKSPGHTPGSQMIYVRRADGVEFLFLGDVAWIMRNVETQKEKARLVDWIADEDRMKVREELAGLNQLHVAHPEIHMMPGHDAAAIDSFVNGGLLVRGF</sequence>
<dbReference type="Proteomes" id="UP000564385">
    <property type="component" value="Unassembled WGS sequence"/>
</dbReference>
<gene>
    <name evidence="8" type="ORF">HDF08_002516</name>
</gene>
<evidence type="ECO:0000256" key="5">
    <source>
        <dbReference type="ARBA" id="ARBA00022833"/>
    </source>
</evidence>
<keyword evidence="4" id="KW-0378">Hydrolase</keyword>
<keyword evidence="6" id="KW-0812">Transmembrane</keyword>
<dbReference type="InterPro" id="IPR036866">
    <property type="entry name" value="RibonucZ/Hydroxyglut_hydro"/>
</dbReference>
<comment type="caution">
    <text evidence="8">The sequence shown here is derived from an EMBL/GenBank/DDBJ whole genome shotgun (WGS) entry which is preliminary data.</text>
</comment>
<evidence type="ECO:0000256" key="3">
    <source>
        <dbReference type="ARBA" id="ARBA00022723"/>
    </source>
</evidence>
<dbReference type="GO" id="GO:0016787">
    <property type="term" value="F:hydrolase activity"/>
    <property type="evidence" value="ECO:0007669"/>
    <property type="project" value="UniProtKB-KW"/>
</dbReference>
<proteinExistence type="inferred from homology"/>
<evidence type="ECO:0000256" key="6">
    <source>
        <dbReference type="SAM" id="Phobius"/>
    </source>
</evidence>
<dbReference type="SMART" id="SM00849">
    <property type="entry name" value="Lactamase_B"/>
    <property type="match status" value="1"/>
</dbReference>
<keyword evidence="6" id="KW-0472">Membrane</keyword>
<feature type="transmembrane region" description="Helical" evidence="6">
    <location>
        <begin position="7"/>
        <end position="26"/>
    </location>
</feature>
<dbReference type="Pfam" id="PF00753">
    <property type="entry name" value="Lactamase_B"/>
    <property type="match status" value="1"/>
</dbReference>
<dbReference type="Gene3D" id="3.60.15.10">
    <property type="entry name" value="Ribonuclease Z/Hydroxyacylglutathione hydrolase-like"/>
    <property type="match status" value="1"/>
</dbReference>
<keyword evidence="6" id="KW-1133">Transmembrane helix</keyword>
<dbReference type="PROSITE" id="PS51257">
    <property type="entry name" value="PROKAR_LIPOPROTEIN"/>
    <property type="match status" value="1"/>
</dbReference>
<keyword evidence="5" id="KW-0862">Zinc</keyword>
<evidence type="ECO:0000313" key="8">
    <source>
        <dbReference type="EMBL" id="NYF90414.1"/>
    </source>
</evidence>
<dbReference type="AlphaFoldDB" id="A0A852VIZ2"/>
<dbReference type="SUPFAM" id="SSF56281">
    <property type="entry name" value="Metallo-hydrolase/oxidoreductase"/>
    <property type="match status" value="1"/>
</dbReference>
<dbReference type="PANTHER" id="PTHR42978:SF2">
    <property type="entry name" value="102 KBASES UNSTABLE REGION: FROM 1 TO 119443"/>
    <property type="match status" value="1"/>
</dbReference>
<dbReference type="InterPro" id="IPR051013">
    <property type="entry name" value="MBL_superfamily_lactonases"/>
</dbReference>
<comment type="similarity">
    <text evidence="2">Belongs to the metallo-beta-lactamase superfamily.</text>
</comment>
<evidence type="ECO:0000313" key="9">
    <source>
        <dbReference type="Proteomes" id="UP000564385"/>
    </source>
</evidence>
<organism evidence="8 9">
    <name type="scientific">Tunturiibacter lichenicola</name>
    <dbReference type="NCBI Taxonomy" id="2051959"/>
    <lineage>
        <taxon>Bacteria</taxon>
        <taxon>Pseudomonadati</taxon>
        <taxon>Acidobacteriota</taxon>
        <taxon>Terriglobia</taxon>
        <taxon>Terriglobales</taxon>
        <taxon>Acidobacteriaceae</taxon>
        <taxon>Tunturiibacter</taxon>
    </lineage>
</organism>
<dbReference type="EMBL" id="JACCCU010000002">
    <property type="protein sequence ID" value="NYF90414.1"/>
    <property type="molecule type" value="Genomic_DNA"/>
</dbReference>
<feature type="domain" description="Metallo-beta-lactamase" evidence="7">
    <location>
        <begin position="87"/>
        <end position="292"/>
    </location>
</feature>